<proteinExistence type="predicted"/>
<feature type="compositionally biased region" description="Basic and acidic residues" evidence="1">
    <location>
        <begin position="77"/>
        <end position="87"/>
    </location>
</feature>
<gene>
    <name evidence="2" type="ORF">PCOR1329_LOCUS8448</name>
</gene>
<feature type="region of interest" description="Disordered" evidence="1">
    <location>
        <begin position="139"/>
        <end position="195"/>
    </location>
</feature>
<feature type="compositionally biased region" description="Low complexity" evidence="1">
    <location>
        <begin position="49"/>
        <end position="58"/>
    </location>
</feature>
<feature type="region of interest" description="Disordered" evidence="1">
    <location>
        <begin position="1"/>
        <end position="87"/>
    </location>
</feature>
<evidence type="ECO:0000313" key="3">
    <source>
        <dbReference type="Proteomes" id="UP001189429"/>
    </source>
</evidence>
<dbReference type="EMBL" id="CAUYUJ010002321">
    <property type="protein sequence ID" value="CAK0800244.1"/>
    <property type="molecule type" value="Genomic_DNA"/>
</dbReference>
<feature type="compositionally biased region" description="Basic and acidic residues" evidence="1">
    <location>
        <begin position="178"/>
        <end position="190"/>
    </location>
</feature>
<name>A0ABN9Q730_9DINO</name>
<organism evidence="2 3">
    <name type="scientific">Prorocentrum cordatum</name>
    <dbReference type="NCBI Taxonomy" id="2364126"/>
    <lineage>
        <taxon>Eukaryota</taxon>
        <taxon>Sar</taxon>
        <taxon>Alveolata</taxon>
        <taxon>Dinophyceae</taxon>
        <taxon>Prorocentrales</taxon>
        <taxon>Prorocentraceae</taxon>
        <taxon>Prorocentrum</taxon>
    </lineage>
</organism>
<feature type="compositionally biased region" description="Basic and acidic residues" evidence="1">
    <location>
        <begin position="229"/>
        <end position="242"/>
    </location>
</feature>
<evidence type="ECO:0000256" key="1">
    <source>
        <dbReference type="SAM" id="MobiDB-lite"/>
    </source>
</evidence>
<protein>
    <submittedName>
        <fullName evidence="2">Uncharacterized protein</fullName>
    </submittedName>
</protein>
<feature type="compositionally biased region" description="Low complexity" evidence="1">
    <location>
        <begin position="1"/>
        <end position="20"/>
    </location>
</feature>
<dbReference type="Proteomes" id="UP001189429">
    <property type="component" value="Unassembled WGS sequence"/>
</dbReference>
<feature type="compositionally biased region" description="Pro residues" evidence="1">
    <location>
        <begin position="164"/>
        <end position="177"/>
    </location>
</feature>
<keyword evidence="3" id="KW-1185">Reference proteome</keyword>
<comment type="caution">
    <text evidence="2">The sequence shown here is derived from an EMBL/GenBank/DDBJ whole genome shotgun (WGS) entry which is preliminary data.</text>
</comment>
<reference evidence="2" key="1">
    <citation type="submission" date="2023-10" db="EMBL/GenBank/DDBJ databases">
        <authorList>
            <person name="Chen Y."/>
            <person name="Shah S."/>
            <person name="Dougan E. K."/>
            <person name="Thang M."/>
            <person name="Chan C."/>
        </authorList>
    </citation>
    <scope>NUCLEOTIDE SEQUENCE [LARGE SCALE GENOMIC DNA]</scope>
</reference>
<evidence type="ECO:0000313" key="2">
    <source>
        <dbReference type="EMBL" id="CAK0800244.1"/>
    </source>
</evidence>
<accession>A0ABN9Q730</accession>
<sequence>MTTGLAPAPRWSRPAAGARPRGPPRQTRSRTPVLWISTAHLSLRHRSSRTASSSGSGLVRQEGTLGRRNALRVGADPAERRKREDRALMGRLEKSVQAGATLRTVLVSPVVDRLAPSGGDRGLLQKPFFEARELQMRRPRPACLRPLPPRSQSEPALEGHGPQPSSPGRPARAPPGRPEARDARPPRQDDGALAAAKAPRIGEVLSLEAPGTLKHEVVLSRLARQAETHLKQSFDQSKKDYDMTTGQRKNLNDPRRSGAEREYVKRVQDMVGKPCSRAPRMLKQNTYALSKGRSQLVRRKEQLLREGSEVTSAIFSKLSDAGSVSILKSLTA</sequence>
<feature type="compositionally biased region" description="Basic and acidic residues" evidence="1">
    <location>
        <begin position="250"/>
        <end position="259"/>
    </location>
</feature>
<feature type="region of interest" description="Disordered" evidence="1">
    <location>
        <begin position="229"/>
        <end position="259"/>
    </location>
</feature>